<dbReference type="RefSeq" id="WP_179355660.1">
    <property type="nucleotide sequence ID" value="NZ_CP058627.1"/>
</dbReference>
<dbReference type="InterPro" id="IPR037923">
    <property type="entry name" value="HTH-like"/>
</dbReference>
<dbReference type="GO" id="GO:0003700">
    <property type="term" value="F:DNA-binding transcription factor activity"/>
    <property type="evidence" value="ECO:0007669"/>
    <property type="project" value="InterPro"/>
</dbReference>
<dbReference type="Gene3D" id="1.10.10.60">
    <property type="entry name" value="Homeodomain-like"/>
    <property type="match status" value="1"/>
</dbReference>
<dbReference type="GO" id="GO:0043565">
    <property type="term" value="F:sequence-specific DNA binding"/>
    <property type="evidence" value="ECO:0007669"/>
    <property type="project" value="InterPro"/>
</dbReference>
<dbReference type="PRINTS" id="PR00032">
    <property type="entry name" value="HTHARAC"/>
</dbReference>
<dbReference type="AlphaFoldDB" id="A0A7H9BPA5"/>
<dbReference type="EMBL" id="CP058627">
    <property type="protein sequence ID" value="QLG89164.1"/>
    <property type="molecule type" value="Genomic_DNA"/>
</dbReference>
<dbReference type="PANTHER" id="PTHR46796:SF7">
    <property type="entry name" value="ARAC FAMILY TRANSCRIPTIONAL REGULATOR"/>
    <property type="match status" value="1"/>
</dbReference>
<keyword evidence="3" id="KW-0010">Activator</keyword>
<evidence type="ECO:0000313" key="7">
    <source>
        <dbReference type="Proteomes" id="UP000509597"/>
    </source>
</evidence>
<dbReference type="PROSITE" id="PS00041">
    <property type="entry name" value="HTH_ARAC_FAMILY_1"/>
    <property type="match status" value="1"/>
</dbReference>
<keyword evidence="1" id="KW-0805">Transcription regulation</keyword>
<keyword evidence="4" id="KW-0804">Transcription</keyword>
<dbReference type="InterPro" id="IPR018060">
    <property type="entry name" value="HTH_AraC"/>
</dbReference>
<reference evidence="6 7" key="1">
    <citation type="submission" date="2020-07" db="EMBL/GenBank/DDBJ databases">
        <title>Complete genome sequence of Chitinibacter sp. 2T18.</title>
        <authorList>
            <person name="Bae J.-W."/>
            <person name="Choi J.-W."/>
        </authorList>
    </citation>
    <scope>NUCLEOTIDE SEQUENCE [LARGE SCALE GENOMIC DNA]</scope>
    <source>
        <strain evidence="6 7">2T18</strain>
    </source>
</reference>
<evidence type="ECO:0000256" key="2">
    <source>
        <dbReference type="ARBA" id="ARBA00023125"/>
    </source>
</evidence>
<dbReference type="PROSITE" id="PS01124">
    <property type="entry name" value="HTH_ARAC_FAMILY_2"/>
    <property type="match status" value="1"/>
</dbReference>
<name>A0A7H9BPA5_9NEIS</name>
<proteinExistence type="predicted"/>
<dbReference type="InterPro" id="IPR018062">
    <property type="entry name" value="HTH_AraC-typ_CS"/>
</dbReference>
<dbReference type="SMART" id="SM00342">
    <property type="entry name" value="HTH_ARAC"/>
    <property type="match status" value="1"/>
</dbReference>
<dbReference type="InterPro" id="IPR009057">
    <property type="entry name" value="Homeodomain-like_sf"/>
</dbReference>
<dbReference type="SUPFAM" id="SSF46689">
    <property type="entry name" value="Homeodomain-like"/>
    <property type="match status" value="1"/>
</dbReference>
<sequence length="303" mass="34268">MSEDVASFVQKSHQLIMALIYYERFDCDDDGENRLVGAHVFHKASHPPMRERGLFMCGISEARGKSEIERIDANFHVLLFCLGGTGELFEGETTWPFHAGQMAFQPARGQRGFRRTGTAPLQIAWLLLYNDVRWAHLIQPHCYVKDSDAGWEIHDALSLYQREAQRQNDGQSYTLVMPALEMLSLQLERALGSADTSLGWPQQLHALFAEVAKAPEREWPVEQLAQQLQITAAHLHRLCLTHLGMAPGQRVFALRMQHARALLVEGFPVGQVASKVGYQEVASFSRRFRQHFGVPPSKINKLP</sequence>
<evidence type="ECO:0000259" key="5">
    <source>
        <dbReference type="PROSITE" id="PS01124"/>
    </source>
</evidence>
<dbReference type="Proteomes" id="UP000509597">
    <property type="component" value="Chromosome"/>
</dbReference>
<keyword evidence="2" id="KW-0238">DNA-binding</keyword>
<organism evidence="6 7">
    <name type="scientific">Chitinibacter bivalviorum</name>
    <dbReference type="NCBI Taxonomy" id="2739434"/>
    <lineage>
        <taxon>Bacteria</taxon>
        <taxon>Pseudomonadati</taxon>
        <taxon>Pseudomonadota</taxon>
        <taxon>Betaproteobacteria</taxon>
        <taxon>Neisseriales</taxon>
        <taxon>Chitinibacteraceae</taxon>
        <taxon>Chitinibacter</taxon>
    </lineage>
</organism>
<feature type="domain" description="HTH araC/xylS-type" evidence="5">
    <location>
        <begin position="205"/>
        <end position="302"/>
    </location>
</feature>
<dbReference type="InterPro" id="IPR020449">
    <property type="entry name" value="Tscrpt_reg_AraC-type_HTH"/>
</dbReference>
<protein>
    <submittedName>
        <fullName evidence="6">Helix-turn-helix transcriptional regulator</fullName>
    </submittedName>
</protein>
<dbReference type="KEGG" id="chiz:HQ393_13430"/>
<gene>
    <name evidence="6" type="ORF">HQ393_13430</name>
</gene>
<keyword evidence="7" id="KW-1185">Reference proteome</keyword>
<dbReference type="PANTHER" id="PTHR46796">
    <property type="entry name" value="HTH-TYPE TRANSCRIPTIONAL ACTIVATOR RHAS-RELATED"/>
    <property type="match status" value="1"/>
</dbReference>
<dbReference type="Pfam" id="PF12833">
    <property type="entry name" value="HTH_18"/>
    <property type="match status" value="1"/>
</dbReference>
<dbReference type="InterPro" id="IPR050204">
    <property type="entry name" value="AraC_XylS_family_regulators"/>
</dbReference>
<accession>A0A7H9BPA5</accession>
<evidence type="ECO:0000256" key="3">
    <source>
        <dbReference type="ARBA" id="ARBA00023159"/>
    </source>
</evidence>
<dbReference type="SUPFAM" id="SSF51215">
    <property type="entry name" value="Regulatory protein AraC"/>
    <property type="match status" value="1"/>
</dbReference>
<evidence type="ECO:0000256" key="4">
    <source>
        <dbReference type="ARBA" id="ARBA00023163"/>
    </source>
</evidence>
<evidence type="ECO:0000313" key="6">
    <source>
        <dbReference type="EMBL" id="QLG89164.1"/>
    </source>
</evidence>
<evidence type="ECO:0000256" key="1">
    <source>
        <dbReference type="ARBA" id="ARBA00023015"/>
    </source>
</evidence>